<dbReference type="GO" id="GO:0000981">
    <property type="term" value="F:DNA-binding transcription factor activity, RNA polymerase II-specific"/>
    <property type="evidence" value="ECO:0007669"/>
    <property type="project" value="InterPro"/>
</dbReference>
<dbReference type="InterPro" id="IPR036864">
    <property type="entry name" value="Zn2-C6_fun-type_DNA-bd_sf"/>
</dbReference>
<evidence type="ECO:0000256" key="4">
    <source>
        <dbReference type="ARBA" id="ARBA00023163"/>
    </source>
</evidence>
<evidence type="ECO:0000256" key="5">
    <source>
        <dbReference type="ARBA" id="ARBA00023242"/>
    </source>
</evidence>
<keyword evidence="4" id="KW-0804">Transcription</keyword>
<evidence type="ECO:0000256" key="1">
    <source>
        <dbReference type="ARBA" id="ARBA00004123"/>
    </source>
</evidence>
<name>A0AAW2Z824_9EUKA</name>
<sequence>MAMMVHSDSSEDFEETNGQDIIEDGNAEVAPIACSNCRRSHRRCDRKLPACGECLAKRKKCTFLIPRKRGPGLVSTNGAPLTLKQGTSQHKHGYHPYNLSAGPSSANTPLMSGGGSFSLGDVNFSLNNSVGEQDMIQRYMAAQTMDIYFEIVCLGFPLMERHKMELLLYYQHNVNATSAPPSDELALMYSIQAFCYQRIGQRTLAQQFFERSRGTLSTVFDQVMHSFPVAACYCYLAYYLTSDDELSKAKFFLHNVNQYLDHRRQQYRENKKTRDSPQQMVRETFLQQLVVICNILIQNSLNDFHGQLFSLGKLIKLFHTLTIYKQKAADPVKSESMTLGLLDDEYDDDDDPEKLCRYMDHISIADANSITEQCKHLPNCKKDGKFPTPTNPNQPIIDCVRVERISVAFQRFFDTLSGKITEMQLDILKLTFLMIAQGVKIQMLVRSGGELLPMTVQTADRITALTATHWYAMCPPLVVSAVANAALVHIKLYESGVSGEERLKVMSLIREDLRALNVMKGKYNLVSSRYADTLVELEKISKHYDEQQAMFISFMDQMNKPKAANKSSVSLTPQPHQSTPPSNQAPAYYDFNFDAERSTDSNPFTPQSVSISDMENGVVDLPSIDINNQPPAAEEELDDFINTLLNDNTLLTPTRVATPDEFFMH</sequence>
<dbReference type="PROSITE" id="PS50048">
    <property type="entry name" value="ZN2_CY6_FUNGAL_2"/>
    <property type="match status" value="1"/>
</dbReference>
<dbReference type="Proteomes" id="UP001431209">
    <property type="component" value="Unassembled WGS sequence"/>
</dbReference>
<evidence type="ECO:0000313" key="8">
    <source>
        <dbReference type="EMBL" id="KAL0485296.1"/>
    </source>
</evidence>
<dbReference type="PANTHER" id="PTHR47338:SF5">
    <property type="entry name" value="ZN(II)2CYS6 TRANSCRIPTION FACTOR (EUROFUNG)"/>
    <property type="match status" value="1"/>
</dbReference>
<comment type="caution">
    <text evidence="8">The sequence shown here is derived from an EMBL/GenBank/DDBJ whole genome shotgun (WGS) entry which is preliminary data.</text>
</comment>
<dbReference type="PROSITE" id="PS00463">
    <property type="entry name" value="ZN2_CY6_FUNGAL_1"/>
    <property type="match status" value="1"/>
</dbReference>
<dbReference type="InterPro" id="IPR001138">
    <property type="entry name" value="Zn2Cys6_DnaBD"/>
</dbReference>
<feature type="compositionally biased region" description="Polar residues" evidence="6">
    <location>
        <begin position="565"/>
        <end position="585"/>
    </location>
</feature>
<evidence type="ECO:0000313" key="9">
    <source>
        <dbReference type="Proteomes" id="UP001431209"/>
    </source>
</evidence>
<dbReference type="CDD" id="cd12148">
    <property type="entry name" value="fungal_TF_MHR"/>
    <property type="match status" value="1"/>
</dbReference>
<dbReference type="Pfam" id="PF00172">
    <property type="entry name" value="Zn_clus"/>
    <property type="match status" value="1"/>
</dbReference>
<accession>A0AAW2Z824</accession>
<dbReference type="EMBL" id="JAOPGA020001124">
    <property type="protein sequence ID" value="KAL0485296.1"/>
    <property type="molecule type" value="Genomic_DNA"/>
</dbReference>
<dbReference type="CDD" id="cd00067">
    <property type="entry name" value="GAL4"/>
    <property type="match status" value="1"/>
</dbReference>
<evidence type="ECO:0000256" key="3">
    <source>
        <dbReference type="ARBA" id="ARBA00023015"/>
    </source>
</evidence>
<keyword evidence="3" id="KW-0805">Transcription regulation</keyword>
<comment type="subcellular location">
    <subcellularLocation>
        <location evidence="1">Nucleus</location>
    </subcellularLocation>
</comment>
<proteinExistence type="predicted"/>
<feature type="domain" description="Zn(2)-C6 fungal-type" evidence="7">
    <location>
        <begin position="33"/>
        <end position="63"/>
    </location>
</feature>
<dbReference type="InterPro" id="IPR050815">
    <property type="entry name" value="TF_fung"/>
</dbReference>
<reference evidence="8 9" key="1">
    <citation type="submission" date="2024-03" db="EMBL/GenBank/DDBJ databases">
        <title>The Acrasis kona genome and developmental transcriptomes reveal deep origins of eukaryotic multicellular pathways.</title>
        <authorList>
            <person name="Sheikh S."/>
            <person name="Fu C.-J."/>
            <person name="Brown M.W."/>
            <person name="Baldauf S.L."/>
        </authorList>
    </citation>
    <scope>NUCLEOTIDE SEQUENCE [LARGE SCALE GENOMIC DNA]</scope>
    <source>
        <strain evidence="8 9">ATCC MYA-3509</strain>
    </source>
</reference>
<dbReference type="SMART" id="SM00066">
    <property type="entry name" value="GAL4"/>
    <property type="match status" value="1"/>
</dbReference>
<dbReference type="Gene3D" id="4.10.240.10">
    <property type="entry name" value="Zn(2)-C6 fungal-type DNA-binding domain"/>
    <property type="match status" value="1"/>
</dbReference>
<feature type="region of interest" description="Disordered" evidence="6">
    <location>
        <begin position="563"/>
        <end position="588"/>
    </location>
</feature>
<evidence type="ECO:0000256" key="2">
    <source>
        <dbReference type="ARBA" id="ARBA00022723"/>
    </source>
</evidence>
<dbReference type="SUPFAM" id="SSF57701">
    <property type="entry name" value="Zn2/Cys6 DNA-binding domain"/>
    <property type="match status" value="1"/>
</dbReference>
<protein>
    <submittedName>
        <fullName evidence="8">Oleate activated transcription factor</fullName>
    </submittedName>
</protein>
<keyword evidence="2" id="KW-0479">Metal-binding</keyword>
<evidence type="ECO:0000259" key="7">
    <source>
        <dbReference type="PROSITE" id="PS50048"/>
    </source>
</evidence>
<evidence type="ECO:0000256" key="6">
    <source>
        <dbReference type="SAM" id="MobiDB-lite"/>
    </source>
</evidence>
<dbReference type="PANTHER" id="PTHR47338">
    <property type="entry name" value="ZN(II)2CYS6 TRANSCRIPTION FACTOR (EUROFUNG)-RELATED"/>
    <property type="match status" value="1"/>
</dbReference>
<dbReference type="GO" id="GO:0008270">
    <property type="term" value="F:zinc ion binding"/>
    <property type="evidence" value="ECO:0007669"/>
    <property type="project" value="InterPro"/>
</dbReference>
<gene>
    <name evidence="8" type="ORF">AKO1_011692</name>
</gene>
<dbReference type="AlphaFoldDB" id="A0AAW2Z824"/>
<keyword evidence="5" id="KW-0539">Nucleus</keyword>
<organism evidence="8 9">
    <name type="scientific">Acrasis kona</name>
    <dbReference type="NCBI Taxonomy" id="1008807"/>
    <lineage>
        <taxon>Eukaryota</taxon>
        <taxon>Discoba</taxon>
        <taxon>Heterolobosea</taxon>
        <taxon>Tetramitia</taxon>
        <taxon>Eutetramitia</taxon>
        <taxon>Acrasidae</taxon>
        <taxon>Acrasis</taxon>
    </lineage>
</organism>
<keyword evidence="9" id="KW-1185">Reference proteome</keyword>
<dbReference type="GO" id="GO:0005634">
    <property type="term" value="C:nucleus"/>
    <property type="evidence" value="ECO:0007669"/>
    <property type="project" value="UniProtKB-SubCell"/>
</dbReference>